<accession>A0A165SZG4</accession>
<reference evidence="1 2" key="1">
    <citation type="journal article" date="2016" name="Mol. Biol. Evol.">
        <title>Comparative Genomics of Early-Diverging Mushroom-Forming Fungi Provides Insights into the Origins of Lignocellulose Decay Capabilities.</title>
        <authorList>
            <person name="Nagy L.G."/>
            <person name="Riley R."/>
            <person name="Tritt A."/>
            <person name="Adam C."/>
            <person name="Daum C."/>
            <person name="Floudas D."/>
            <person name="Sun H."/>
            <person name="Yadav J.S."/>
            <person name="Pangilinan J."/>
            <person name="Larsson K.H."/>
            <person name="Matsuura K."/>
            <person name="Barry K."/>
            <person name="Labutti K."/>
            <person name="Kuo R."/>
            <person name="Ohm R.A."/>
            <person name="Bhattacharya S.S."/>
            <person name="Shirouzu T."/>
            <person name="Yoshinaga Y."/>
            <person name="Martin F.M."/>
            <person name="Grigoriev I.V."/>
            <person name="Hibbett D.S."/>
        </authorList>
    </citation>
    <scope>NUCLEOTIDE SEQUENCE [LARGE SCALE GENOMIC DNA]</scope>
    <source>
        <strain evidence="1 2">HHB14362 ss-1</strain>
    </source>
</reference>
<name>A0A165SZG4_9AGAM</name>
<evidence type="ECO:0000313" key="1">
    <source>
        <dbReference type="EMBL" id="KZT25905.1"/>
    </source>
</evidence>
<organism evidence="1 2">
    <name type="scientific">Neolentinus lepideus HHB14362 ss-1</name>
    <dbReference type="NCBI Taxonomy" id="1314782"/>
    <lineage>
        <taxon>Eukaryota</taxon>
        <taxon>Fungi</taxon>
        <taxon>Dikarya</taxon>
        <taxon>Basidiomycota</taxon>
        <taxon>Agaricomycotina</taxon>
        <taxon>Agaricomycetes</taxon>
        <taxon>Gloeophyllales</taxon>
        <taxon>Gloeophyllaceae</taxon>
        <taxon>Neolentinus</taxon>
    </lineage>
</organism>
<dbReference type="EMBL" id="KV425569">
    <property type="protein sequence ID" value="KZT25905.1"/>
    <property type="molecule type" value="Genomic_DNA"/>
</dbReference>
<protein>
    <submittedName>
        <fullName evidence="1">Uncharacterized protein</fullName>
    </submittedName>
</protein>
<evidence type="ECO:0000313" key="2">
    <source>
        <dbReference type="Proteomes" id="UP000076761"/>
    </source>
</evidence>
<dbReference type="AlphaFoldDB" id="A0A165SZG4"/>
<gene>
    <name evidence="1" type="ORF">NEOLEDRAFT_1132941</name>
</gene>
<proteinExistence type="predicted"/>
<feature type="non-terminal residue" evidence="1">
    <location>
        <position position="134"/>
    </location>
</feature>
<dbReference type="InParanoid" id="A0A165SZG4"/>
<dbReference type="Proteomes" id="UP000076761">
    <property type="component" value="Unassembled WGS sequence"/>
</dbReference>
<keyword evidence="2" id="KW-1185">Reference proteome</keyword>
<sequence length="134" mass="15497">MIIDRYEEARLAPFTCKIPAWCRFILLRNPAHKQVLMATIKASSMGSLLPGSWEYSNRSSAGRVKIWAHARLMHELTSHRTIPFCEFVKSIADYIRDVDTRKTGNDLGLISHFCQGYEEIEGVYRSNLPRLRRL</sequence>